<dbReference type="InterPro" id="IPR000802">
    <property type="entry name" value="Arsenical_pump_ArsB"/>
</dbReference>
<evidence type="ECO:0000256" key="2">
    <source>
        <dbReference type="ARBA" id="ARBA00022475"/>
    </source>
</evidence>
<keyword evidence="5 6" id="KW-0472">Membrane</keyword>
<protein>
    <submittedName>
        <fullName evidence="7">ArsB/NhaD family transporter</fullName>
    </submittedName>
</protein>
<keyword evidence="2" id="KW-1003">Cell membrane</keyword>
<keyword evidence="3 6" id="KW-0812">Transmembrane</keyword>
<comment type="caution">
    <text evidence="7">The sequence shown here is derived from an EMBL/GenBank/DDBJ whole genome shotgun (WGS) entry which is preliminary data.</text>
</comment>
<comment type="subcellular location">
    <subcellularLocation>
        <location evidence="1">Cell membrane</location>
        <topology evidence="1">Multi-pass membrane protein</topology>
    </subcellularLocation>
</comment>
<evidence type="ECO:0000313" key="7">
    <source>
        <dbReference type="EMBL" id="MFB9994159.1"/>
    </source>
</evidence>
<evidence type="ECO:0000313" key="8">
    <source>
        <dbReference type="Proteomes" id="UP001589733"/>
    </source>
</evidence>
<dbReference type="EMBL" id="JBHLYR010000060">
    <property type="protein sequence ID" value="MFB9994159.1"/>
    <property type="molecule type" value="Genomic_DNA"/>
</dbReference>
<evidence type="ECO:0000256" key="6">
    <source>
        <dbReference type="SAM" id="Phobius"/>
    </source>
</evidence>
<accession>A0ABV6B323</accession>
<dbReference type="Proteomes" id="UP001589733">
    <property type="component" value="Unassembled WGS sequence"/>
</dbReference>
<gene>
    <name evidence="7" type="ORF">ACFFLM_19570</name>
</gene>
<evidence type="ECO:0000256" key="1">
    <source>
        <dbReference type="ARBA" id="ARBA00004651"/>
    </source>
</evidence>
<dbReference type="Pfam" id="PF02040">
    <property type="entry name" value="ArsB"/>
    <property type="match status" value="1"/>
</dbReference>
<reference evidence="7 8" key="1">
    <citation type="submission" date="2024-09" db="EMBL/GenBank/DDBJ databases">
        <authorList>
            <person name="Sun Q."/>
            <person name="Mori K."/>
        </authorList>
    </citation>
    <scope>NUCLEOTIDE SEQUENCE [LARGE SCALE GENOMIC DNA]</scope>
    <source>
        <strain evidence="7 8">JCM 13503</strain>
    </source>
</reference>
<feature type="transmembrane region" description="Helical" evidence="6">
    <location>
        <begin position="26"/>
        <end position="48"/>
    </location>
</feature>
<sequence>MFSALVAALFANDGGMLILTPIVLEVALLLGVNRAATLAFALAVGFVVDAAIRPGSGRLGGAAGAANRAVFVDAVLAGGWHIPLCVVGLLAL</sequence>
<name>A0ABV6B323_9DEIO</name>
<evidence type="ECO:0000256" key="4">
    <source>
        <dbReference type="ARBA" id="ARBA00022989"/>
    </source>
</evidence>
<feature type="transmembrane region" description="Helical" evidence="6">
    <location>
        <begin position="69"/>
        <end position="91"/>
    </location>
</feature>
<keyword evidence="4 6" id="KW-1133">Transmembrane helix</keyword>
<organism evidence="7 8">
    <name type="scientific">Deinococcus oregonensis</name>
    <dbReference type="NCBI Taxonomy" id="1805970"/>
    <lineage>
        <taxon>Bacteria</taxon>
        <taxon>Thermotogati</taxon>
        <taxon>Deinococcota</taxon>
        <taxon>Deinococci</taxon>
        <taxon>Deinococcales</taxon>
        <taxon>Deinococcaceae</taxon>
        <taxon>Deinococcus</taxon>
    </lineage>
</organism>
<keyword evidence="8" id="KW-1185">Reference proteome</keyword>
<evidence type="ECO:0000256" key="3">
    <source>
        <dbReference type="ARBA" id="ARBA00022692"/>
    </source>
</evidence>
<evidence type="ECO:0000256" key="5">
    <source>
        <dbReference type="ARBA" id="ARBA00023136"/>
    </source>
</evidence>
<dbReference type="RefSeq" id="WP_380014409.1">
    <property type="nucleotide sequence ID" value="NZ_JBHLYR010000060.1"/>
</dbReference>
<proteinExistence type="predicted"/>